<protein>
    <submittedName>
        <fullName evidence="1">Uncharacterized protein</fullName>
    </submittedName>
</protein>
<comment type="caution">
    <text evidence="1">The sequence shown here is derived from an EMBL/GenBank/DDBJ whole genome shotgun (WGS) entry which is preliminary data.</text>
</comment>
<evidence type="ECO:0000313" key="1">
    <source>
        <dbReference type="EMBL" id="MDQ0202216.1"/>
    </source>
</evidence>
<organism evidence="1 2">
    <name type="scientific">Neobacillus ginsengisoli</name>
    <dbReference type="NCBI Taxonomy" id="904295"/>
    <lineage>
        <taxon>Bacteria</taxon>
        <taxon>Bacillati</taxon>
        <taxon>Bacillota</taxon>
        <taxon>Bacilli</taxon>
        <taxon>Bacillales</taxon>
        <taxon>Bacillaceae</taxon>
        <taxon>Neobacillus</taxon>
    </lineage>
</organism>
<dbReference type="Proteomes" id="UP001224122">
    <property type="component" value="Unassembled WGS sequence"/>
</dbReference>
<proteinExistence type="predicted"/>
<sequence length="86" mass="9884">MEGQIKVDFEINAVGEETINGYESSFKKFEIARTKSLSKELTLGDFEEIINELFAEIQSSYDQPEHLTAKIVIRVKKEKNKIIYLG</sequence>
<evidence type="ECO:0000313" key="2">
    <source>
        <dbReference type="Proteomes" id="UP001224122"/>
    </source>
</evidence>
<dbReference type="RefSeq" id="WP_307414211.1">
    <property type="nucleotide sequence ID" value="NZ_JAUSTW010000019.1"/>
</dbReference>
<dbReference type="EMBL" id="JAUSTW010000019">
    <property type="protein sequence ID" value="MDQ0202216.1"/>
    <property type="molecule type" value="Genomic_DNA"/>
</dbReference>
<accession>A0ABT9Y3U6</accession>
<gene>
    <name evidence="1" type="ORF">J2S10_005450</name>
</gene>
<keyword evidence="2" id="KW-1185">Reference proteome</keyword>
<name>A0ABT9Y3U6_9BACI</name>
<reference evidence="1 2" key="1">
    <citation type="submission" date="2023-07" db="EMBL/GenBank/DDBJ databases">
        <title>Genomic Encyclopedia of Type Strains, Phase IV (KMG-IV): sequencing the most valuable type-strain genomes for metagenomic binning, comparative biology and taxonomic classification.</title>
        <authorList>
            <person name="Goeker M."/>
        </authorList>
    </citation>
    <scope>NUCLEOTIDE SEQUENCE [LARGE SCALE GENOMIC DNA]</scope>
    <source>
        <strain evidence="1 2">DSM 27594</strain>
    </source>
</reference>